<dbReference type="CDD" id="cd02663">
    <property type="entry name" value="Peptidase_C19G"/>
    <property type="match status" value="1"/>
</dbReference>
<dbReference type="GO" id="GO:0006508">
    <property type="term" value="P:proteolysis"/>
    <property type="evidence" value="ECO:0007669"/>
    <property type="project" value="UniProtKB-KW"/>
</dbReference>
<keyword evidence="4 5" id="KW-0378">Hydrolase</keyword>
<feature type="region of interest" description="Disordered" evidence="6">
    <location>
        <begin position="169"/>
        <end position="202"/>
    </location>
</feature>
<evidence type="ECO:0000256" key="6">
    <source>
        <dbReference type="SAM" id="MobiDB-lite"/>
    </source>
</evidence>
<evidence type="ECO:0000256" key="2">
    <source>
        <dbReference type="ARBA" id="ARBA00009085"/>
    </source>
</evidence>
<keyword evidence="5" id="KW-0833">Ubl conjugation pathway</keyword>
<dbReference type="GO" id="GO:0005829">
    <property type="term" value="C:cytosol"/>
    <property type="evidence" value="ECO:0007669"/>
    <property type="project" value="TreeGrafter"/>
</dbReference>
<evidence type="ECO:0000256" key="5">
    <source>
        <dbReference type="RuleBase" id="RU366025"/>
    </source>
</evidence>
<dbReference type="PANTHER" id="PTHR24006">
    <property type="entry name" value="UBIQUITIN CARBOXYL-TERMINAL HYDROLASE"/>
    <property type="match status" value="1"/>
</dbReference>
<keyword evidence="9" id="KW-1185">Reference proteome</keyword>
<name>A0A152A1E0_TIELA</name>
<dbReference type="PANTHER" id="PTHR24006:SF733">
    <property type="entry name" value="RE52890P"/>
    <property type="match status" value="1"/>
</dbReference>
<evidence type="ECO:0000313" key="8">
    <source>
        <dbReference type="EMBL" id="KYR00024.1"/>
    </source>
</evidence>
<dbReference type="Pfam" id="PF00443">
    <property type="entry name" value="UCH"/>
    <property type="match status" value="1"/>
</dbReference>
<dbReference type="GO" id="GO:0005634">
    <property type="term" value="C:nucleus"/>
    <property type="evidence" value="ECO:0007669"/>
    <property type="project" value="TreeGrafter"/>
</dbReference>
<feature type="compositionally biased region" description="Polar residues" evidence="6">
    <location>
        <begin position="175"/>
        <end position="185"/>
    </location>
</feature>
<feature type="compositionally biased region" description="Basic and acidic residues" evidence="6">
    <location>
        <begin position="191"/>
        <end position="202"/>
    </location>
</feature>
<dbReference type="OrthoDB" id="27652at2759"/>
<organism evidence="8 9">
    <name type="scientific">Tieghemostelium lacteum</name>
    <name type="common">Slime mold</name>
    <name type="synonym">Dictyostelium lacteum</name>
    <dbReference type="NCBI Taxonomy" id="361077"/>
    <lineage>
        <taxon>Eukaryota</taxon>
        <taxon>Amoebozoa</taxon>
        <taxon>Evosea</taxon>
        <taxon>Eumycetozoa</taxon>
        <taxon>Dictyostelia</taxon>
        <taxon>Dictyosteliales</taxon>
        <taxon>Raperosteliaceae</taxon>
        <taxon>Tieghemostelium</taxon>
    </lineage>
</organism>
<dbReference type="GO" id="GO:0004843">
    <property type="term" value="F:cysteine-type deubiquitinase activity"/>
    <property type="evidence" value="ECO:0007669"/>
    <property type="project" value="UniProtKB-UniRule"/>
</dbReference>
<comment type="catalytic activity">
    <reaction evidence="1 5">
        <text>Thiol-dependent hydrolysis of ester, thioester, amide, peptide and isopeptide bonds formed by the C-terminal Gly of ubiquitin (a 76-residue protein attached to proteins as an intracellular targeting signal).</text>
        <dbReference type="EC" id="3.4.19.12"/>
    </reaction>
</comment>
<accession>A0A152A1E0</accession>
<comment type="similarity">
    <text evidence="2 5">Belongs to the peptidase C19 family.</text>
</comment>
<feature type="domain" description="USP" evidence="7">
    <location>
        <begin position="27"/>
        <end position="403"/>
    </location>
</feature>
<dbReference type="InterPro" id="IPR001394">
    <property type="entry name" value="Peptidase_C19_UCH"/>
</dbReference>
<dbReference type="InterPro" id="IPR018200">
    <property type="entry name" value="USP_CS"/>
</dbReference>
<dbReference type="AlphaFoldDB" id="A0A152A1E0"/>
<dbReference type="FunCoup" id="A0A152A1E0">
    <property type="interactions" value="571"/>
</dbReference>
<dbReference type="SUPFAM" id="SSF54001">
    <property type="entry name" value="Cysteine proteinases"/>
    <property type="match status" value="1"/>
</dbReference>
<evidence type="ECO:0000259" key="7">
    <source>
        <dbReference type="PROSITE" id="PS50235"/>
    </source>
</evidence>
<proteinExistence type="inferred from homology"/>
<dbReference type="InParanoid" id="A0A152A1E0"/>
<dbReference type="GO" id="GO:0016579">
    <property type="term" value="P:protein deubiquitination"/>
    <property type="evidence" value="ECO:0007669"/>
    <property type="project" value="InterPro"/>
</dbReference>
<dbReference type="Gene3D" id="3.90.70.10">
    <property type="entry name" value="Cysteine proteinases"/>
    <property type="match status" value="1"/>
</dbReference>
<dbReference type="STRING" id="361077.A0A152A1E0"/>
<dbReference type="PROSITE" id="PS00972">
    <property type="entry name" value="USP_1"/>
    <property type="match status" value="1"/>
</dbReference>
<evidence type="ECO:0000313" key="9">
    <source>
        <dbReference type="Proteomes" id="UP000076078"/>
    </source>
</evidence>
<evidence type="ECO:0000256" key="1">
    <source>
        <dbReference type="ARBA" id="ARBA00000707"/>
    </source>
</evidence>
<keyword evidence="3 5" id="KW-0645">Protease</keyword>
<dbReference type="InterPro" id="IPR028889">
    <property type="entry name" value="USP"/>
</dbReference>
<sequence length="408" mass="47628">MGNIISSSKLEKELSNHHQLPIHEKFYGLENFGNTCYCNSVLQALFYCQPFRDNVIKYYNNHLKEIQNQSSAPPGMIQASSAYIGYWKSSTRVYQDKEDTLILCLGDLFYTITQQKKQTGVIAPKRFVERLKFENELFRSYMHQDAHEFLNFLLNSIAELLQKQIKEKQNRKQKLNSNSSSTNIDESAEATNKENEKKKQQESTKTFIHEIFEGILTNETKCLTCESITNKDESFLDLSIDIEQHRSLNSCLSNFSSVEVLSKNDKFFCDKCNSLQEAQKRMKIKKLPNTLIIHLKRFKFIESIQQYKKLNDRVVFPFEIIIQNTTHDIENPDKKFYLFAVTIHVGSGPNHGHYVSLIKSNGIWFRFDDDNIDIISENDIYNCFGNNHYGSNECGYLLFYQSYKQEVE</sequence>
<dbReference type="InterPro" id="IPR038765">
    <property type="entry name" value="Papain-like_cys_pep_sf"/>
</dbReference>
<dbReference type="InterPro" id="IPR050164">
    <property type="entry name" value="Peptidase_C19"/>
</dbReference>
<dbReference type="OMA" id="ANFGNTC"/>
<dbReference type="PROSITE" id="PS50235">
    <property type="entry name" value="USP_3"/>
    <property type="match status" value="1"/>
</dbReference>
<evidence type="ECO:0000256" key="3">
    <source>
        <dbReference type="ARBA" id="ARBA00022670"/>
    </source>
</evidence>
<gene>
    <name evidence="8" type="ORF">DLAC_03521</name>
</gene>
<evidence type="ECO:0000256" key="4">
    <source>
        <dbReference type="ARBA" id="ARBA00022801"/>
    </source>
</evidence>
<dbReference type="EC" id="3.4.19.12" evidence="5"/>
<comment type="caution">
    <text evidence="8">The sequence shown here is derived from an EMBL/GenBank/DDBJ whole genome shotgun (WGS) entry which is preliminary data.</text>
</comment>
<reference evidence="8 9" key="1">
    <citation type="submission" date="2015-12" db="EMBL/GenBank/DDBJ databases">
        <title>Dictyostelia acquired genes for synthesis and detection of signals that induce cell-type specialization by lateral gene transfer from prokaryotes.</title>
        <authorList>
            <person name="Gloeckner G."/>
            <person name="Schaap P."/>
        </authorList>
    </citation>
    <scope>NUCLEOTIDE SEQUENCE [LARGE SCALE GENOMIC DNA]</scope>
    <source>
        <strain evidence="8 9">TK</strain>
    </source>
</reference>
<dbReference type="EMBL" id="LODT01000018">
    <property type="protein sequence ID" value="KYR00024.1"/>
    <property type="molecule type" value="Genomic_DNA"/>
</dbReference>
<dbReference type="PROSITE" id="PS00973">
    <property type="entry name" value="USP_2"/>
    <property type="match status" value="1"/>
</dbReference>
<protein>
    <recommendedName>
        <fullName evidence="5">Ubiquitin carboxyl-terminal hydrolase</fullName>
        <ecNumber evidence="5">3.4.19.12</ecNumber>
    </recommendedName>
</protein>
<dbReference type="Proteomes" id="UP000076078">
    <property type="component" value="Unassembled WGS sequence"/>
</dbReference>
<keyword evidence="5" id="KW-0788">Thiol protease</keyword>